<dbReference type="Proteomes" id="UP000316639">
    <property type="component" value="Unassembled WGS sequence"/>
</dbReference>
<proteinExistence type="predicted"/>
<feature type="signal peptide" evidence="2">
    <location>
        <begin position="1"/>
        <end position="27"/>
    </location>
</feature>
<dbReference type="InterPro" id="IPR038765">
    <property type="entry name" value="Papain-like_cys_pep_sf"/>
</dbReference>
<dbReference type="PANTHER" id="PTHR44103">
    <property type="entry name" value="PROPROTEIN CONVERTASE P"/>
    <property type="match status" value="1"/>
</dbReference>
<keyword evidence="4" id="KW-1185">Reference proteome</keyword>
<accession>A0A563EV55</accession>
<evidence type="ECO:0000256" key="1">
    <source>
        <dbReference type="ARBA" id="ARBA00022729"/>
    </source>
</evidence>
<dbReference type="InterPro" id="IPR028994">
    <property type="entry name" value="Integrin_alpha_N"/>
</dbReference>
<reference evidence="3 4" key="1">
    <citation type="submission" date="2019-07" db="EMBL/GenBank/DDBJ databases">
        <title>Lentzea xizangensis sp. nov., isolated from Qinghai-Tibetan Plateau Soils.</title>
        <authorList>
            <person name="Huang J."/>
        </authorList>
    </citation>
    <scope>NUCLEOTIDE SEQUENCE [LARGE SCALE GENOMIC DNA]</scope>
    <source>
        <strain evidence="3 4">FXJ1.1311</strain>
    </source>
</reference>
<dbReference type="Gene3D" id="3.90.1720.10">
    <property type="entry name" value="endopeptidase domain like (from Nostoc punctiforme)"/>
    <property type="match status" value="1"/>
</dbReference>
<dbReference type="AlphaFoldDB" id="A0A563EV55"/>
<gene>
    <name evidence="3" type="ORF">FKR81_15590</name>
</gene>
<dbReference type="EMBL" id="VOBR01000008">
    <property type="protein sequence ID" value="TWP51607.1"/>
    <property type="molecule type" value="Genomic_DNA"/>
</dbReference>
<evidence type="ECO:0000313" key="4">
    <source>
        <dbReference type="Proteomes" id="UP000316639"/>
    </source>
</evidence>
<sequence>MQLRRAGIVLALTATAMTFAGMSAGHAAPAPGAGQGEPTAAEVQQVVVTASPISRGEVIARAQTWVDARVPYSQKVKYNGYRTDCSGFVSMAWRLSDSLSTETLVNVSHLIPKSELRAGDIMMNGGPGSGGNAGHVAIFERWVDGSQTSYWAYEQAGPDGAPTSHHKVPYPYFGNDNRFKPYRYNHIVDDTTGSSLSGDGRAEIAKVGDDGNVIAWRNDNGFAPDTYRTSNLFATEFTADNIQFADLDGDGGTEIIKVGADGNVIAWRNDNGFAPDTYRTSNLIATEFTADNIQFADLNGDRKAEIIKVGDDGNVIAWKNEGGFADRPYRASAIIATEFTADNVHFGDLNGDGKAEIAKVGDDGNVIAWKNEGGFASDTYRTSHIIATEFTADNIQFADLNGDGRTEIIKVGDDGNVIAWRNDNGFAPDTYRTSNLIATEFTADNIQFA</sequence>
<comment type="caution">
    <text evidence="3">The sequence shown here is derived from an EMBL/GenBank/DDBJ whole genome shotgun (WGS) entry which is preliminary data.</text>
</comment>
<evidence type="ECO:0000256" key="2">
    <source>
        <dbReference type="SAM" id="SignalP"/>
    </source>
</evidence>
<dbReference type="SUPFAM" id="SSF54001">
    <property type="entry name" value="Cysteine proteinases"/>
    <property type="match status" value="1"/>
</dbReference>
<feature type="chain" id="PRO_5022034792" evidence="2">
    <location>
        <begin position="28"/>
        <end position="449"/>
    </location>
</feature>
<dbReference type="SUPFAM" id="SSF69318">
    <property type="entry name" value="Integrin alpha N-terminal domain"/>
    <property type="match status" value="1"/>
</dbReference>
<dbReference type="Pfam" id="PF13517">
    <property type="entry name" value="FG-GAP_3"/>
    <property type="match status" value="2"/>
</dbReference>
<organism evidence="3 4">
    <name type="scientific">Lentzea tibetensis</name>
    <dbReference type="NCBI Taxonomy" id="2591470"/>
    <lineage>
        <taxon>Bacteria</taxon>
        <taxon>Bacillati</taxon>
        <taxon>Actinomycetota</taxon>
        <taxon>Actinomycetes</taxon>
        <taxon>Pseudonocardiales</taxon>
        <taxon>Pseudonocardiaceae</taxon>
        <taxon>Lentzea</taxon>
    </lineage>
</organism>
<name>A0A563EV55_9PSEU</name>
<keyword evidence="1 2" id="KW-0732">Signal</keyword>
<dbReference type="PANTHER" id="PTHR44103:SF1">
    <property type="entry name" value="PROPROTEIN CONVERTASE P"/>
    <property type="match status" value="1"/>
</dbReference>
<dbReference type="RefSeq" id="WP_146352489.1">
    <property type="nucleotide sequence ID" value="NZ_VOBR01000008.1"/>
</dbReference>
<dbReference type="OrthoDB" id="9815928at2"/>
<evidence type="ECO:0000313" key="3">
    <source>
        <dbReference type="EMBL" id="TWP51607.1"/>
    </source>
</evidence>
<protein>
    <submittedName>
        <fullName evidence="3">VCBS repeat-containing protein</fullName>
    </submittedName>
</protein>
<dbReference type="InterPro" id="IPR013517">
    <property type="entry name" value="FG-GAP"/>
</dbReference>